<comment type="catalytic activity">
    <reaction evidence="2">
        <text>Hydrolysis of proteins in presence of ATP.</text>
        <dbReference type="EC" id="3.4.21.53"/>
    </reaction>
</comment>
<protein>
    <recommendedName>
        <fullName evidence="2">endopeptidase La</fullName>
        <ecNumber evidence="2">3.4.21.53</ecNumber>
    </recommendedName>
</protein>
<dbReference type="InterPro" id="IPR041699">
    <property type="entry name" value="AAA_32"/>
</dbReference>
<dbReference type="Gene3D" id="3.30.230.10">
    <property type="match status" value="1"/>
</dbReference>
<dbReference type="GO" id="GO:0005524">
    <property type="term" value="F:ATP binding"/>
    <property type="evidence" value="ECO:0007669"/>
    <property type="project" value="InterPro"/>
</dbReference>
<dbReference type="RefSeq" id="WP_080524490.1">
    <property type="nucleotide sequence ID" value="NZ_LPUF01000005.1"/>
</dbReference>
<feature type="domain" description="Lon proteolytic" evidence="3">
    <location>
        <begin position="559"/>
        <end position="754"/>
    </location>
</feature>
<feature type="active site" evidence="2">
    <location>
        <position position="692"/>
    </location>
</feature>
<dbReference type="PRINTS" id="PR00830">
    <property type="entry name" value="ENDOLAPTASE"/>
</dbReference>
<accession>A0A1V8M0Z9</accession>
<comment type="similarity">
    <text evidence="2">Belongs to the peptidase S16 family.</text>
</comment>
<evidence type="ECO:0000256" key="2">
    <source>
        <dbReference type="PROSITE-ProRule" id="PRU01122"/>
    </source>
</evidence>
<dbReference type="AlphaFoldDB" id="A0A1V8M0Z9"/>
<dbReference type="InterPro" id="IPR008269">
    <property type="entry name" value="Lon_proteolytic"/>
</dbReference>
<name>A0A1V8M0Z9_9GAMM</name>
<keyword evidence="2" id="KW-0720">Serine protease</keyword>
<dbReference type="InterPro" id="IPR020568">
    <property type="entry name" value="Ribosomal_Su5_D2-typ_SF"/>
</dbReference>
<reference evidence="4 5" key="1">
    <citation type="submission" date="2015-12" db="EMBL/GenBank/DDBJ databases">
        <authorList>
            <person name="Shamseldin A."/>
            <person name="Moawad H."/>
            <person name="Abd El-Rahim W.M."/>
            <person name="Sadowsky M.J."/>
        </authorList>
    </citation>
    <scope>NUCLEOTIDE SEQUENCE [LARGE SCALE GENOMIC DNA]</scope>
    <source>
        <strain evidence="4 5">WF1</strain>
    </source>
</reference>
<dbReference type="EMBL" id="LPUF01000005">
    <property type="protein sequence ID" value="OQK15240.1"/>
    <property type="molecule type" value="Genomic_DNA"/>
</dbReference>
<sequence>MTDSLKLPASSLKLQINQSDYSVLSEDKKIRVTNILGQERAQSALSFGVAMQNPGYNIYVMGEPGTGRLSMITNHLTPISHNQETPPSYAYVENFENNREPVAIELPAGQAQAFCKDIDRLIDNLIATFPEAFESPSYLQKKTAIERTFNQLYNSAIDVTEQQSKEKNIALFRDTESITFAPIRDGKVLDEEQFNQLPQEEREAFHKDTEALEDSLSDALIELPQWRRALVEKNRQLDNATIRIAISPLFKELTDQYQNIDNVITYLSEIKKDLGETIKDLFVQTQSLEGISDSTKKQLLKDQYQPNILIDYKENTGAPVIYEPNPTYQNLFGRIEYTSDQGALTTNYQRICAGSLHHANGGYLILDADKLLNFPFVWEGLKRALKSGRIEIESPFSELGINTVTLKPEVIPLNIKIILVGSREIYYLLQDLDDEFNEMFRILADFDYHIPRSNLNMRDFAQLMKQQAHDTGAKPLTESAIISLMEHSCRLAEHQQRLSAHINDALEIISEANSLCKSQEIDSTDIERALDAREYRNGRIAQSILEEMLDGTILINTSDSVIGQINGLTILEVGGSSFGAPSRITVTVYPGSRGIVDIEREAELGLAIHSKGVMILTGYLGNCYAQEFPLAISASIALEQSYGHIDGDSASLAELCCLISALTCTPIKQSFAVTGSINQYGEVQAIGGVNEKIEGFFKLCKSRGLTGEHGCIIPKANIRNLMLKQEIINAVADNNFAIYAVANVNEALELLTGKNAGKKDNNDEYPEGSLNFKAISRLKEIYDLGHDKDEDNNEDEAEL</sequence>
<dbReference type="EC" id="3.4.21.53" evidence="2"/>
<dbReference type="InterPro" id="IPR046844">
    <property type="entry name" value="Lon-like_helical"/>
</dbReference>
<dbReference type="GO" id="GO:0006508">
    <property type="term" value="P:proteolysis"/>
    <property type="evidence" value="ECO:0007669"/>
    <property type="project" value="UniProtKB-KW"/>
</dbReference>
<dbReference type="PANTHER" id="PTHR10046">
    <property type="entry name" value="ATP DEPENDENT LON PROTEASE FAMILY MEMBER"/>
    <property type="match status" value="1"/>
</dbReference>
<dbReference type="InterPro" id="IPR027417">
    <property type="entry name" value="P-loop_NTPase"/>
</dbReference>
<dbReference type="SUPFAM" id="SSF52540">
    <property type="entry name" value="P-loop containing nucleoside triphosphate hydrolases"/>
    <property type="match status" value="1"/>
</dbReference>
<feature type="active site" evidence="2">
    <location>
        <position position="649"/>
    </location>
</feature>
<dbReference type="Gene3D" id="1.10.8.60">
    <property type="match status" value="1"/>
</dbReference>
<keyword evidence="5" id="KW-1185">Reference proteome</keyword>
<proteinExistence type="inferred from homology"/>
<evidence type="ECO:0000256" key="1">
    <source>
        <dbReference type="ARBA" id="ARBA00022670"/>
    </source>
</evidence>
<dbReference type="Pfam" id="PF05362">
    <property type="entry name" value="Lon_C"/>
    <property type="match status" value="1"/>
</dbReference>
<evidence type="ECO:0000313" key="5">
    <source>
        <dbReference type="Proteomes" id="UP000191980"/>
    </source>
</evidence>
<dbReference type="InterPro" id="IPR027065">
    <property type="entry name" value="Lon_Prtase"/>
</dbReference>
<dbReference type="PROSITE" id="PS51786">
    <property type="entry name" value="LON_PROTEOLYTIC"/>
    <property type="match status" value="1"/>
</dbReference>
<dbReference type="InterPro" id="IPR046843">
    <property type="entry name" value="LonB_AAA-LID"/>
</dbReference>
<keyword evidence="1 2" id="KW-0645">Protease</keyword>
<evidence type="ECO:0000313" key="4">
    <source>
        <dbReference type="EMBL" id="OQK15240.1"/>
    </source>
</evidence>
<dbReference type="InterPro" id="IPR014721">
    <property type="entry name" value="Ribsml_uS5_D2-typ_fold_subgr"/>
</dbReference>
<organism evidence="4 5">
    <name type="scientific">Methyloprofundus sedimenti</name>
    <dbReference type="NCBI Taxonomy" id="1420851"/>
    <lineage>
        <taxon>Bacteria</taxon>
        <taxon>Pseudomonadati</taxon>
        <taxon>Pseudomonadota</taxon>
        <taxon>Gammaproteobacteria</taxon>
        <taxon>Methylococcales</taxon>
        <taxon>Methylococcaceae</taxon>
        <taxon>Methyloprofundus</taxon>
    </lineage>
</organism>
<dbReference type="GO" id="GO:0004252">
    <property type="term" value="F:serine-type endopeptidase activity"/>
    <property type="evidence" value="ECO:0007669"/>
    <property type="project" value="UniProtKB-UniRule"/>
</dbReference>
<dbReference type="Gene3D" id="3.40.50.300">
    <property type="entry name" value="P-loop containing nucleotide triphosphate hydrolases"/>
    <property type="match status" value="2"/>
</dbReference>
<keyword evidence="2" id="KW-0378">Hydrolase</keyword>
<dbReference type="GO" id="GO:0004176">
    <property type="term" value="F:ATP-dependent peptidase activity"/>
    <property type="evidence" value="ECO:0007669"/>
    <property type="project" value="UniProtKB-UniRule"/>
</dbReference>
<dbReference type="Pfam" id="PF20437">
    <property type="entry name" value="LonC_helical"/>
    <property type="match status" value="1"/>
</dbReference>
<gene>
    <name evidence="4" type="ORF">AU255_18960</name>
</gene>
<dbReference type="Proteomes" id="UP000191980">
    <property type="component" value="Unassembled WGS sequence"/>
</dbReference>
<evidence type="ECO:0000259" key="3">
    <source>
        <dbReference type="PROSITE" id="PS51786"/>
    </source>
</evidence>
<dbReference type="Pfam" id="PF13654">
    <property type="entry name" value="AAA_32"/>
    <property type="match status" value="1"/>
</dbReference>
<comment type="caution">
    <text evidence="4">The sequence shown here is derived from an EMBL/GenBank/DDBJ whole genome shotgun (WGS) entry which is preliminary data.</text>
</comment>
<dbReference type="SUPFAM" id="SSF54211">
    <property type="entry name" value="Ribosomal protein S5 domain 2-like"/>
    <property type="match status" value="1"/>
</dbReference>
<dbReference type="OrthoDB" id="9758568at2"/>
<dbReference type="Pfam" id="PF20436">
    <property type="entry name" value="LonB_AAA-LID"/>
    <property type="match status" value="1"/>
</dbReference>
<dbReference type="GO" id="GO:0030163">
    <property type="term" value="P:protein catabolic process"/>
    <property type="evidence" value="ECO:0007669"/>
    <property type="project" value="InterPro"/>
</dbReference>